<dbReference type="InterPro" id="IPR036236">
    <property type="entry name" value="Znf_C2H2_sf"/>
</dbReference>
<keyword evidence="1" id="KW-0479">Metal-binding</keyword>
<evidence type="ECO:0000313" key="9">
    <source>
        <dbReference type="Proteomes" id="UP000667349"/>
    </source>
</evidence>
<feature type="domain" description="C2H2-type" evidence="7">
    <location>
        <begin position="425"/>
        <end position="452"/>
    </location>
</feature>
<evidence type="ECO:0000256" key="1">
    <source>
        <dbReference type="ARBA" id="ARBA00022723"/>
    </source>
</evidence>
<dbReference type="GO" id="GO:0005634">
    <property type="term" value="C:nucleus"/>
    <property type="evidence" value="ECO:0007669"/>
    <property type="project" value="TreeGrafter"/>
</dbReference>
<feature type="compositionally biased region" description="Polar residues" evidence="6">
    <location>
        <begin position="163"/>
        <end position="173"/>
    </location>
</feature>
<dbReference type="InterPro" id="IPR013087">
    <property type="entry name" value="Znf_C2H2_type"/>
</dbReference>
<dbReference type="SUPFAM" id="SSF57667">
    <property type="entry name" value="beta-beta-alpha zinc fingers"/>
    <property type="match status" value="4"/>
</dbReference>
<feature type="non-terminal residue" evidence="8">
    <location>
        <position position="481"/>
    </location>
</feature>
<accession>A0A836EVN1</accession>
<dbReference type="Gene3D" id="3.30.160.60">
    <property type="entry name" value="Classic Zinc Finger"/>
    <property type="match status" value="5"/>
</dbReference>
<keyword evidence="3 5" id="KW-0863">Zinc-finger</keyword>
<feature type="compositionally biased region" description="Basic residues" evidence="6">
    <location>
        <begin position="150"/>
        <end position="162"/>
    </location>
</feature>
<dbReference type="Proteomes" id="UP000667349">
    <property type="component" value="Unassembled WGS sequence"/>
</dbReference>
<sequence length="481" mass="55810">MWRSGAGLGKGLGSGSSNPEGFNCPACGRVYKLKSSLRNHQKWECGKEPQFQCPHCVYKAKQKMHIARHMERMHKEKIYKQELVKFPQSCSSKTAIYTVFLATYPHASFFAGLGWTGDGSRRVSRSANSATTTSSSTAASDVPAPLTPQRRPRLHCPSRHATSRNNNHPSSGSGLAHHDRRHNCSRCGKSYKNAYILKRHLLYECGKAPSFSCPHCAFSSKYERNLKAHINHRHVDLQPSLPGIVVGQHETLPYTNQYRCDKCNKKVYKNKGSLIRHINKECDKPPQFNCLYCKYKNSTQYNMTDYYKRLGRHFCSKCGKEYKWMQSLVRHEREECGKDPQYSCYICGAKIRHKWVLKKHMINVHRNDGSYIQNYHRRYRGKYTCDACGKEYTWKPSLTRHKREDCANCCIYVSDSQRYSSGLAYPCNRCGKIYKWRESLSLHKRMECGIEPRFACNICGRKFKHKHHLMKHHNSIHKYNQ</sequence>
<proteinExistence type="predicted"/>
<feature type="domain" description="C2H2-type" evidence="7">
    <location>
        <begin position="454"/>
        <end position="481"/>
    </location>
</feature>
<dbReference type="Pfam" id="PF00096">
    <property type="entry name" value="zf-C2H2"/>
    <property type="match status" value="2"/>
</dbReference>
<reference evidence="8" key="1">
    <citation type="submission" date="2020-02" db="EMBL/GenBank/DDBJ databases">
        <title>Relaxed selection underlies rapid genomic changes in the transitions from sociality to social parasitism in ants.</title>
        <authorList>
            <person name="Bi X."/>
        </authorList>
    </citation>
    <scope>NUCLEOTIDE SEQUENCE</scope>
    <source>
        <strain evidence="8">BGI-DK2013a</strain>
        <tissue evidence="8">Whole body</tissue>
    </source>
</reference>
<feature type="compositionally biased region" description="Low complexity" evidence="6">
    <location>
        <begin position="125"/>
        <end position="140"/>
    </location>
</feature>
<evidence type="ECO:0000259" key="7">
    <source>
        <dbReference type="PROSITE" id="PS50157"/>
    </source>
</evidence>
<feature type="domain" description="C2H2-type" evidence="7">
    <location>
        <begin position="22"/>
        <end position="49"/>
    </location>
</feature>
<evidence type="ECO:0000313" key="8">
    <source>
        <dbReference type="EMBL" id="KAG5312482.1"/>
    </source>
</evidence>
<dbReference type="AlphaFoldDB" id="A0A836EVN1"/>
<dbReference type="GO" id="GO:0008270">
    <property type="term" value="F:zinc ion binding"/>
    <property type="evidence" value="ECO:0007669"/>
    <property type="project" value="UniProtKB-KW"/>
</dbReference>
<keyword evidence="4" id="KW-0862">Zinc</keyword>
<organism evidence="8 9">
    <name type="scientific">Acromyrmex insinuator</name>
    <dbReference type="NCBI Taxonomy" id="230686"/>
    <lineage>
        <taxon>Eukaryota</taxon>
        <taxon>Metazoa</taxon>
        <taxon>Ecdysozoa</taxon>
        <taxon>Arthropoda</taxon>
        <taxon>Hexapoda</taxon>
        <taxon>Insecta</taxon>
        <taxon>Pterygota</taxon>
        <taxon>Neoptera</taxon>
        <taxon>Endopterygota</taxon>
        <taxon>Hymenoptera</taxon>
        <taxon>Apocrita</taxon>
        <taxon>Aculeata</taxon>
        <taxon>Formicoidea</taxon>
        <taxon>Formicidae</taxon>
        <taxon>Myrmicinae</taxon>
        <taxon>Acromyrmex</taxon>
    </lineage>
</organism>
<dbReference type="SMART" id="SM00355">
    <property type="entry name" value="ZnF_C2H2"/>
    <property type="match status" value="10"/>
</dbReference>
<evidence type="ECO:0000256" key="4">
    <source>
        <dbReference type="ARBA" id="ARBA00022833"/>
    </source>
</evidence>
<dbReference type="PANTHER" id="PTHR24408:SF58">
    <property type="entry name" value="TRANSCRIPTION FACTOR (TFIIIA), PUTATIVE (AFU_ORTHOLOGUE AFUA_1G05150)-RELATED"/>
    <property type="match status" value="1"/>
</dbReference>
<evidence type="ECO:0000256" key="2">
    <source>
        <dbReference type="ARBA" id="ARBA00022737"/>
    </source>
</evidence>
<dbReference type="PROSITE" id="PS00028">
    <property type="entry name" value="ZINC_FINGER_C2H2_1"/>
    <property type="match status" value="1"/>
</dbReference>
<dbReference type="GO" id="GO:0000981">
    <property type="term" value="F:DNA-binding transcription factor activity, RNA polymerase II-specific"/>
    <property type="evidence" value="ECO:0007669"/>
    <property type="project" value="TreeGrafter"/>
</dbReference>
<evidence type="ECO:0000256" key="5">
    <source>
        <dbReference type="PROSITE-ProRule" id="PRU00042"/>
    </source>
</evidence>
<evidence type="ECO:0000256" key="6">
    <source>
        <dbReference type="SAM" id="MobiDB-lite"/>
    </source>
</evidence>
<feature type="domain" description="C2H2-type" evidence="7">
    <location>
        <begin position="383"/>
        <end position="403"/>
    </location>
</feature>
<feature type="non-terminal residue" evidence="8">
    <location>
        <position position="1"/>
    </location>
</feature>
<name>A0A836EVN1_9HYME</name>
<dbReference type="PROSITE" id="PS50157">
    <property type="entry name" value="ZINC_FINGER_C2H2_2"/>
    <property type="match status" value="8"/>
</dbReference>
<keyword evidence="9" id="KW-1185">Reference proteome</keyword>
<comment type="caution">
    <text evidence="8">The sequence shown here is derived from an EMBL/GenBank/DDBJ whole genome shotgun (WGS) entry which is preliminary data.</text>
</comment>
<feature type="domain" description="C2H2-type" evidence="7">
    <location>
        <begin position="313"/>
        <end position="340"/>
    </location>
</feature>
<feature type="domain" description="C2H2-type" evidence="7">
    <location>
        <begin position="342"/>
        <end position="370"/>
    </location>
</feature>
<gene>
    <name evidence="8" type="primary">Lola_17</name>
    <name evidence="8" type="ORF">G6Z75_0005436</name>
</gene>
<dbReference type="GO" id="GO:0043565">
    <property type="term" value="F:sequence-specific DNA binding"/>
    <property type="evidence" value="ECO:0007669"/>
    <property type="project" value="TreeGrafter"/>
</dbReference>
<feature type="region of interest" description="Disordered" evidence="6">
    <location>
        <begin position="121"/>
        <end position="181"/>
    </location>
</feature>
<evidence type="ECO:0000256" key="3">
    <source>
        <dbReference type="ARBA" id="ARBA00022771"/>
    </source>
</evidence>
<feature type="domain" description="C2H2-type" evidence="7">
    <location>
        <begin position="182"/>
        <end position="209"/>
    </location>
</feature>
<feature type="domain" description="C2H2-type" evidence="7">
    <location>
        <begin position="211"/>
        <end position="239"/>
    </location>
</feature>
<protein>
    <submittedName>
        <fullName evidence="8">LOLA3 protein</fullName>
    </submittedName>
</protein>
<dbReference type="PANTHER" id="PTHR24408">
    <property type="entry name" value="ZINC FINGER PROTEIN"/>
    <property type="match status" value="1"/>
</dbReference>
<dbReference type="EMBL" id="JAANHZ010000322">
    <property type="protein sequence ID" value="KAG5312482.1"/>
    <property type="molecule type" value="Genomic_DNA"/>
</dbReference>
<keyword evidence="2" id="KW-0677">Repeat</keyword>